<reference evidence="1 2" key="1">
    <citation type="journal article" date="2016" name="Mol. Biol. Evol.">
        <title>Comparative Genomics of Early-Diverging Mushroom-Forming Fungi Provides Insights into the Origins of Lignocellulose Decay Capabilities.</title>
        <authorList>
            <person name="Nagy L.G."/>
            <person name="Riley R."/>
            <person name="Tritt A."/>
            <person name="Adam C."/>
            <person name="Daum C."/>
            <person name="Floudas D."/>
            <person name="Sun H."/>
            <person name="Yadav J.S."/>
            <person name="Pangilinan J."/>
            <person name="Larsson K.H."/>
            <person name="Matsuura K."/>
            <person name="Barry K."/>
            <person name="Labutti K."/>
            <person name="Kuo R."/>
            <person name="Ohm R.A."/>
            <person name="Bhattacharya S.S."/>
            <person name="Shirouzu T."/>
            <person name="Yoshinaga Y."/>
            <person name="Martin F.M."/>
            <person name="Grigoriev I.V."/>
            <person name="Hibbett D.S."/>
        </authorList>
    </citation>
    <scope>NUCLEOTIDE SEQUENCE [LARGE SCALE GENOMIC DNA]</scope>
    <source>
        <strain evidence="1 2">HHB12733</strain>
    </source>
</reference>
<protein>
    <submittedName>
        <fullName evidence="1">Uncharacterized protein</fullName>
    </submittedName>
</protein>
<gene>
    <name evidence="1" type="ORF">CALCODRAFT_145879</name>
</gene>
<evidence type="ECO:0000313" key="2">
    <source>
        <dbReference type="Proteomes" id="UP000076842"/>
    </source>
</evidence>
<accession>A0A165CRU3</accession>
<dbReference type="InParanoid" id="A0A165CRU3"/>
<dbReference type="AlphaFoldDB" id="A0A165CRU3"/>
<organism evidence="1 2">
    <name type="scientific">Calocera cornea HHB12733</name>
    <dbReference type="NCBI Taxonomy" id="1353952"/>
    <lineage>
        <taxon>Eukaryota</taxon>
        <taxon>Fungi</taxon>
        <taxon>Dikarya</taxon>
        <taxon>Basidiomycota</taxon>
        <taxon>Agaricomycotina</taxon>
        <taxon>Dacrymycetes</taxon>
        <taxon>Dacrymycetales</taxon>
        <taxon>Dacrymycetaceae</taxon>
        <taxon>Calocera</taxon>
    </lineage>
</organism>
<sequence>MIRDLLGCALGVATRSPSAFVPSMPCPRILHWLGAHIWTGIGPDPPWKAHLRNHLSRGLYSVPEQAAASCHFVLGTTIDDVQIDQMDIHTVSPFTNFDAATSHFVLSCITYTSVGWDGRVERTETPDEAAGRACDKKILVLICQRIACVAGRTRKAVHGTKQLDIS</sequence>
<dbReference type="EMBL" id="KV424116">
    <property type="protein sequence ID" value="KZT51277.1"/>
    <property type="molecule type" value="Genomic_DNA"/>
</dbReference>
<proteinExistence type="predicted"/>
<keyword evidence="2" id="KW-1185">Reference proteome</keyword>
<dbReference type="Proteomes" id="UP000076842">
    <property type="component" value="Unassembled WGS sequence"/>
</dbReference>
<evidence type="ECO:0000313" key="1">
    <source>
        <dbReference type="EMBL" id="KZT51277.1"/>
    </source>
</evidence>
<name>A0A165CRU3_9BASI</name>